<dbReference type="RefSeq" id="WP_209467435.1">
    <property type="nucleotide sequence ID" value="NZ_JAGGLG010000026.1"/>
</dbReference>
<dbReference type="CDD" id="cd11532">
    <property type="entry name" value="NTP-PPase_COG4997"/>
    <property type="match status" value="1"/>
</dbReference>
<evidence type="ECO:0000313" key="2">
    <source>
        <dbReference type="Proteomes" id="UP001519289"/>
    </source>
</evidence>
<reference evidence="1 2" key="1">
    <citation type="submission" date="2021-03" db="EMBL/GenBank/DDBJ databases">
        <title>Genomic Encyclopedia of Type Strains, Phase IV (KMG-IV): sequencing the most valuable type-strain genomes for metagenomic binning, comparative biology and taxonomic classification.</title>
        <authorList>
            <person name="Goeker M."/>
        </authorList>
    </citation>
    <scope>NUCLEOTIDE SEQUENCE [LARGE SCALE GENOMIC DNA]</scope>
    <source>
        <strain evidence="1 2">DSM 27138</strain>
    </source>
</reference>
<comment type="caution">
    <text evidence="1">The sequence shown here is derived from an EMBL/GenBank/DDBJ whole genome shotgun (WGS) entry which is preliminary data.</text>
</comment>
<dbReference type="InterPro" id="IPR038735">
    <property type="entry name" value="MSMEG_1276-like_NTP-PPase_dom"/>
</dbReference>
<evidence type="ECO:0000313" key="1">
    <source>
        <dbReference type="EMBL" id="MBP2019320.1"/>
    </source>
</evidence>
<accession>A0ABS4JWG5</accession>
<sequence length="103" mass="11970">MIVYNKLVRDRIPEVIAASGKRCEVRVLDDQEYILRLNQKLQEEVQEYLADQSVEELADIAELIRAILEFRGVSPDQFEEIRRAKQEARGGFSKRLLLVHVSD</sequence>
<dbReference type="EMBL" id="JAGGLG010000026">
    <property type="protein sequence ID" value="MBP2019320.1"/>
    <property type="molecule type" value="Genomic_DNA"/>
</dbReference>
<keyword evidence="2" id="KW-1185">Reference proteome</keyword>
<gene>
    <name evidence="1" type="ORF">J2Z79_002747</name>
</gene>
<proteinExistence type="predicted"/>
<name>A0ABS4JWG5_9FIRM</name>
<organism evidence="1 2">
    <name type="scientific">Symbiobacterium terraclitae</name>
    <dbReference type="NCBI Taxonomy" id="557451"/>
    <lineage>
        <taxon>Bacteria</taxon>
        <taxon>Bacillati</taxon>
        <taxon>Bacillota</taxon>
        <taxon>Clostridia</taxon>
        <taxon>Eubacteriales</taxon>
        <taxon>Symbiobacteriaceae</taxon>
        <taxon>Symbiobacterium</taxon>
    </lineage>
</organism>
<protein>
    <submittedName>
        <fullName evidence="1">House-cleaning noncanonical NTP pyrophosphatase (MazG superfamily)</fullName>
    </submittedName>
</protein>
<dbReference type="Proteomes" id="UP001519289">
    <property type="component" value="Unassembled WGS sequence"/>
</dbReference>